<dbReference type="HAMAP" id="MF_01538">
    <property type="entry name" value="UPF0346"/>
    <property type="match status" value="1"/>
</dbReference>
<evidence type="ECO:0000259" key="2">
    <source>
        <dbReference type="Pfam" id="PF06855"/>
    </source>
</evidence>
<dbReference type="SUPFAM" id="SSF140652">
    <property type="entry name" value="YozE-like"/>
    <property type="match status" value="1"/>
</dbReference>
<dbReference type="STRING" id="1499687.BN1080_01617"/>
<reference evidence="3 4" key="1">
    <citation type="submission" date="2014-09" db="EMBL/GenBank/DDBJ databases">
        <authorList>
            <person name="Urmite Genomes Urmite Genomes"/>
        </authorList>
    </citation>
    <scope>NUCLEOTIDE SEQUENCE [LARGE SCALE GENOMIC DNA]</scope>
    <source>
        <strain evidence="3 4">ES2</strain>
    </source>
</reference>
<evidence type="ECO:0000256" key="1">
    <source>
        <dbReference type="HAMAP-Rule" id="MF_01538"/>
    </source>
</evidence>
<dbReference type="InterPro" id="IPR023089">
    <property type="entry name" value="YozE_SAM-like"/>
</dbReference>
<evidence type="ECO:0000313" key="4">
    <source>
        <dbReference type="Proteomes" id="UP000043699"/>
    </source>
</evidence>
<proteinExistence type="inferred from homology"/>
<feature type="domain" description="YozE SAM-like" evidence="2">
    <location>
        <begin position="4"/>
        <end position="69"/>
    </location>
</feature>
<keyword evidence="4" id="KW-1185">Reference proteome</keyword>
<gene>
    <name evidence="3" type="ORF">BN1080_01617</name>
</gene>
<protein>
    <recommendedName>
        <fullName evidence="1">UPF0346 protein BN1080_01617</fullName>
    </recommendedName>
</protein>
<dbReference type="NCBIfam" id="NF010193">
    <property type="entry name" value="PRK13672.1"/>
    <property type="match status" value="1"/>
</dbReference>
<dbReference type="RefSeq" id="WP_052651475.1">
    <property type="nucleotide sequence ID" value="NZ_CCXS01000001.1"/>
</dbReference>
<sequence>MKRSFYQFALKYRGKLDADDFSEFAESMFLDHSFPKASEDFEELSRYIEERAHPVLKASTFDAIWDEYRRL</sequence>
<comment type="similarity">
    <text evidence="1">Belongs to the UPF0346 family.</text>
</comment>
<dbReference type="Gene3D" id="1.10.150.260">
    <property type="entry name" value="YozE SAM-like"/>
    <property type="match status" value="1"/>
</dbReference>
<dbReference type="Proteomes" id="UP000043699">
    <property type="component" value="Unassembled WGS sequence"/>
</dbReference>
<dbReference type="OrthoDB" id="2242851at2"/>
<dbReference type="EMBL" id="CCXS01000001">
    <property type="protein sequence ID" value="CEG22684.1"/>
    <property type="molecule type" value="Genomic_DNA"/>
</dbReference>
<evidence type="ECO:0000313" key="3">
    <source>
        <dbReference type="EMBL" id="CEG22684.1"/>
    </source>
</evidence>
<organism evidence="3 4">
    <name type="scientific">Planococcus massiliensis</name>
    <dbReference type="NCBI Taxonomy" id="1499687"/>
    <lineage>
        <taxon>Bacteria</taxon>
        <taxon>Bacillati</taxon>
        <taxon>Bacillota</taxon>
        <taxon>Bacilli</taxon>
        <taxon>Bacillales</taxon>
        <taxon>Caryophanaceae</taxon>
        <taxon>Planococcus</taxon>
    </lineage>
</organism>
<dbReference type="AlphaFoldDB" id="A0A098EK07"/>
<dbReference type="Pfam" id="PF06855">
    <property type="entry name" value="YozE_SAM_like"/>
    <property type="match status" value="1"/>
</dbReference>
<accession>A0A098EK07</accession>
<name>A0A098EK07_9BACL</name>
<dbReference type="InterPro" id="IPR010673">
    <property type="entry name" value="UPF0346"/>
</dbReference>
<dbReference type="InterPro" id="IPR036806">
    <property type="entry name" value="YozE_SAM-like_sf"/>
</dbReference>